<gene>
    <name evidence="10" type="ORF">C1881_01725</name>
</gene>
<dbReference type="PANTHER" id="PTHR48111:SF40">
    <property type="entry name" value="PHOSPHATE REGULON TRANSCRIPTIONAL REGULATORY PROTEIN PHOB"/>
    <property type="match status" value="1"/>
</dbReference>
<dbReference type="Gene3D" id="6.10.250.690">
    <property type="match status" value="1"/>
</dbReference>
<dbReference type="SUPFAM" id="SSF52172">
    <property type="entry name" value="CheY-like"/>
    <property type="match status" value="1"/>
</dbReference>
<dbReference type="Gene3D" id="3.40.50.2300">
    <property type="match status" value="1"/>
</dbReference>
<dbReference type="GO" id="GO:0032993">
    <property type="term" value="C:protein-DNA complex"/>
    <property type="evidence" value="ECO:0007669"/>
    <property type="project" value="TreeGrafter"/>
</dbReference>
<evidence type="ECO:0000313" key="10">
    <source>
        <dbReference type="EMBL" id="RDB60627.1"/>
    </source>
</evidence>
<dbReference type="Pfam" id="PF00486">
    <property type="entry name" value="Trans_reg_C"/>
    <property type="match status" value="1"/>
</dbReference>
<feature type="domain" description="Response regulatory" evidence="8">
    <location>
        <begin position="7"/>
        <end position="125"/>
    </location>
</feature>
<evidence type="ECO:0000259" key="8">
    <source>
        <dbReference type="PROSITE" id="PS50110"/>
    </source>
</evidence>
<dbReference type="InterPro" id="IPR001867">
    <property type="entry name" value="OmpR/PhoB-type_DNA-bd"/>
</dbReference>
<evidence type="ECO:0000256" key="4">
    <source>
        <dbReference type="ARBA" id="ARBA00023125"/>
    </source>
</evidence>
<dbReference type="GO" id="GO:0000156">
    <property type="term" value="F:phosphorelay response regulator activity"/>
    <property type="evidence" value="ECO:0007669"/>
    <property type="project" value="TreeGrafter"/>
</dbReference>
<keyword evidence="3" id="KW-0805">Transcription regulation</keyword>
<dbReference type="AlphaFoldDB" id="A0A369LPP2"/>
<dbReference type="InterPro" id="IPR039420">
    <property type="entry name" value="WalR-like"/>
</dbReference>
<dbReference type="CDD" id="cd00383">
    <property type="entry name" value="trans_reg_C"/>
    <property type="match status" value="1"/>
</dbReference>
<dbReference type="RefSeq" id="WP_114614810.1">
    <property type="nucleotide sequence ID" value="NZ_PPTO01000002.1"/>
</dbReference>
<evidence type="ECO:0000313" key="11">
    <source>
        <dbReference type="Proteomes" id="UP000253975"/>
    </source>
</evidence>
<evidence type="ECO:0000256" key="7">
    <source>
        <dbReference type="PROSITE-ProRule" id="PRU01091"/>
    </source>
</evidence>
<protein>
    <submittedName>
        <fullName evidence="10">DNA-binding response regulator</fullName>
    </submittedName>
</protein>
<keyword evidence="1 6" id="KW-0597">Phosphoprotein</keyword>
<evidence type="ECO:0000256" key="1">
    <source>
        <dbReference type="ARBA" id="ARBA00022553"/>
    </source>
</evidence>
<evidence type="ECO:0000256" key="2">
    <source>
        <dbReference type="ARBA" id="ARBA00023012"/>
    </source>
</evidence>
<dbReference type="PROSITE" id="PS50110">
    <property type="entry name" value="RESPONSE_REGULATORY"/>
    <property type="match status" value="1"/>
</dbReference>
<dbReference type="InterPro" id="IPR011006">
    <property type="entry name" value="CheY-like_superfamily"/>
</dbReference>
<dbReference type="Gene3D" id="1.10.10.10">
    <property type="entry name" value="Winged helix-like DNA-binding domain superfamily/Winged helix DNA-binding domain"/>
    <property type="match status" value="1"/>
</dbReference>
<dbReference type="SMART" id="SM00448">
    <property type="entry name" value="REC"/>
    <property type="match status" value="1"/>
</dbReference>
<dbReference type="PANTHER" id="PTHR48111">
    <property type="entry name" value="REGULATOR OF RPOS"/>
    <property type="match status" value="1"/>
</dbReference>
<dbReference type="InterPro" id="IPR001789">
    <property type="entry name" value="Sig_transdc_resp-reg_receiver"/>
</dbReference>
<keyword evidence="2" id="KW-0902">Two-component regulatory system</keyword>
<feature type="modified residue" description="4-aspartylphosphate" evidence="6">
    <location>
        <position position="56"/>
    </location>
</feature>
<dbReference type="PROSITE" id="PS51755">
    <property type="entry name" value="OMPR_PHOB"/>
    <property type="match status" value="1"/>
</dbReference>
<dbReference type="InterPro" id="IPR016032">
    <property type="entry name" value="Sig_transdc_resp-reg_C-effctor"/>
</dbReference>
<dbReference type="CDD" id="cd17574">
    <property type="entry name" value="REC_OmpR"/>
    <property type="match status" value="1"/>
</dbReference>
<dbReference type="InterPro" id="IPR036388">
    <property type="entry name" value="WH-like_DNA-bd_sf"/>
</dbReference>
<evidence type="ECO:0000256" key="6">
    <source>
        <dbReference type="PROSITE-ProRule" id="PRU00169"/>
    </source>
</evidence>
<keyword evidence="5" id="KW-0804">Transcription</keyword>
<dbReference type="SMART" id="SM00862">
    <property type="entry name" value="Trans_reg_C"/>
    <property type="match status" value="1"/>
</dbReference>
<evidence type="ECO:0000256" key="5">
    <source>
        <dbReference type="ARBA" id="ARBA00023163"/>
    </source>
</evidence>
<dbReference type="Pfam" id="PF00072">
    <property type="entry name" value="Response_reg"/>
    <property type="match status" value="1"/>
</dbReference>
<evidence type="ECO:0000256" key="3">
    <source>
        <dbReference type="ARBA" id="ARBA00023015"/>
    </source>
</evidence>
<name>A0A369LPP2_9ACTN</name>
<keyword evidence="4 7" id="KW-0238">DNA-binding</keyword>
<feature type="DNA-binding region" description="OmpR/PhoB-type" evidence="7">
    <location>
        <begin position="135"/>
        <end position="235"/>
    </location>
</feature>
<comment type="caution">
    <text evidence="10">The sequence shown here is derived from an EMBL/GenBank/DDBJ whole genome shotgun (WGS) entry which is preliminary data.</text>
</comment>
<dbReference type="FunFam" id="3.40.50.2300:FF:000001">
    <property type="entry name" value="DNA-binding response regulator PhoB"/>
    <property type="match status" value="1"/>
</dbReference>
<dbReference type="Proteomes" id="UP000253975">
    <property type="component" value="Unassembled WGS sequence"/>
</dbReference>
<reference evidence="10 11" key="1">
    <citation type="journal article" date="2018" name="Elife">
        <title>Discovery and characterization of a prevalent human gut bacterial enzyme sufficient for the inactivation of a family of plant toxins.</title>
        <authorList>
            <person name="Koppel N."/>
            <person name="Bisanz J.E."/>
            <person name="Pandelia M.E."/>
            <person name="Turnbaugh P.J."/>
            <person name="Balskus E.P."/>
        </authorList>
    </citation>
    <scope>NUCLEOTIDE SEQUENCE [LARGE SCALE GENOMIC DNA]</scope>
    <source>
        <strain evidence="10 11">OB21 GAM31</strain>
    </source>
</reference>
<accession>A0A369LPP2</accession>
<dbReference type="GO" id="GO:0006355">
    <property type="term" value="P:regulation of DNA-templated transcription"/>
    <property type="evidence" value="ECO:0007669"/>
    <property type="project" value="InterPro"/>
</dbReference>
<dbReference type="GO" id="GO:0000976">
    <property type="term" value="F:transcription cis-regulatory region binding"/>
    <property type="evidence" value="ECO:0007669"/>
    <property type="project" value="TreeGrafter"/>
</dbReference>
<proteinExistence type="predicted"/>
<feature type="domain" description="OmpR/PhoB-type" evidence="9">
    <location>
        <begin position="135"/>
        <end position="235"/>
    </location>
</feature>
<dbReference type="GO" id="GO:0005829">
    <property type="term" value="C:cytosol"/>
    <property type="evidence" value="ECO:0007669"/>
    <property type="project" value="TreeGrafter"/>
</dbReference>
<organism evidence="10 11">
    <name type="scientific">Slackia isoflavoniconvertens</name>
    <dbReference type="NCBI Taxonomy" id="572010"/>
    <lineage>
        <taxon>Bacteria</taxon>
        <taxon>Bacillati</taxon>
        <taxon>Actinomycetota</taxon>
        <taxon>Coriobacteriia</taxon>
        <taxon>Eggerthellales</taxon>
        <taxon>Eggerthellaceae</taxon>
        <taxon>Slackia</taxon>
    </lineage>
</organism>
<dbReference type="SUPFAM" id="SSF46894">
    <property type="entry name" value="C-terminal effector domain of the bipartite response regulators"/>
    <property type="match status" value="1"/>
</dbReference>
<evidence type="ECO:0000259" key="9">
    <source>
        <dbReference type="PROSITE" id="PS51755"/>
    </source>
</evidence>
<sequence length="239" mass="26117">MDMNQANILVCDDEVEVADLLKHVLEREGFAVTCCHSGDAALALLNAQVFDLAILDIMMPGIDGFEVCRQIRGGAAGSNTDMPIVFLSAKTEEFDKVLGFTLGADDYVTKPFKARELVARLKARLRGRSAAPAPSDVLSASGIELDETNHTAALHGCELSLTPKEFDCLAELLRAGGAPVSSKALFENVWDEEYTSSSHNAVMVYIRRLRKKLAEVDSSEELIETVWGVGYRIPEKRRG</sequence>
<dbReference type="EMBL" id="PPTO01000002">
    <property type="protein sequence ID" value="RDB60627.1"/>
    <property type="molecule type" value="Genomic_DNA"/>
</dbReference>